<dbReference type="RefSeq" id="XP_031910531.1">
    <property type="nucleotide sequence ID" value="XM_032055369.1"/>
</dbReference>
<gene>
    <name evidence="2" type="ORF">BDV38DRAFT_254934</name>
</gene>
<sequence>MDQVGRVSLPLATFAIALFVAEICTRYLDFNDQILPKRRENYLYIQYLVQNN</sequence>
<accession>A0A5N6SID6</accession>
<dbReference type="Proteomes" id="UP000325672">
    <property type="component" value="Unassembled WGS sequence"/>
</dbReference>
<reference evidence="2 3" key="1">
    <citation type="submission" date="2019-04" db="EMBL/GenBank/DDBJ databases">
        <title>Friends and foes A comparative genomics study of 23 Aspergillus species from section Flavi.</title>
        <authorList>
            <consortium name="DOE Joint Genome Institute"/>
            <person name="Kjaerbolling I."/>
            <person name="Vesth T."/>
            <person name="Frisvad J.C."/>
            <person name="Nybo J.L."/>
            <person name="Theobald S."/>
            <person name="Kildgaard S."/>
            <person name="Isbrandt T."/>
            <person name="Kuo A."/>
            <person name="Sato A."/>
            <person name="Lyhne E.K."/>
            <person name="Kogle M.E."/>
            <person name="Wiebenga A."/>
            <person name="Kun R.S."/>
            <person name="Lubbers R.J."/>
            <person name="Makela M.R."/>
            <person name="Barry K."/>
            <person name="Chovatia M."/>
            <person name="Clum A."/>
            <person name="Daum C."/>
            <person name="Haridas S."/>
            <person name="He G."/>
            <person name="LaButti K."/>
            <person name="Lipzen A."/>
            <person name="Mondo S."/>
            <person name="Riley R."/>
            <person name="Salamov A."/>
            <person name="Simmons B.A."/>
            <person name="Magnuson J.K."/>
            <person name="Henrissat B."/>
            <person name="Mortensen U.H."/>
            <person name="Larsen T.O."/>
            <person name="Devries R.P."/>
            <person name="Grigoriev I.V."/>
            <person name="Machida M."/>
            <person name="Baker S.E."/>
            <person name="Andersen M.R."/>
        </authorList>
    </citation>
    <scope>NUCLEOTIDE SEQUENCE [LARGE SCALE GENOMIC DNA]</scope>
    <source>
        <strain evidence="2 3">CBS 117625</strain>
    </source>
</reference>
<evidence type="ECO:0000256" key="1">
    <source>
        <dbReference type="SAM" id="Phobius"/>
    </source>
</evidence>
<protein>
    <submittedName>
        <fullName evidence="2">Uncharacterized protein</fullName>
    </submittedName>
</protein>
<feature type="transmembrane region" description="Helical" evidence="1">
    <location>
        <begin position="6"/>
        <end position="28"/>
    </location>
</feature>
<dbReference type="GeneID" id="43639579"/>
<evidence type="ECO:0000313" key="2">
    <source>
        <dbReference type="EMBL" id="KAE8134468.1"/>
    </source>
</evidence>
<dbReference type="EMBL" id="ML743603">
    <property type="protein sequence ID" value="KAE8134468.1"/>
    <property type="molecule type" value="Genomic_DNA"/>
</dbReference>
<keyword evidence="1" id="KW-0472">Membrane</keyword>
<proteinExistence type="predicted"/>
<keyword evidence="1" id="KW-1133">Transmembrane helix</keyword>
<evidence type="ECO:0000313" key="3">
    <source>
        <dbReference type="Proteomes" id="UP000325672"/>
    </source>
</evidence>
<name>A0A5N6SID6_ASPPS</name>
<dbReference type="AlphaFoldDB" id="A0A5N6SID6"/>
<keyword evidence="1" id="KW-0812">Transmembrane</keyword>
<keyword evidence="3" id="KW-1185">Reference proteome</keyword>
<organism evidence="2 3">
    <name type="scientific">Aspergillus pseudotamarii</name>
    <dbReference type="NCBI Taxonomy" id="132259"/>
    <lineage>
        <taxon>Eukaryota</taxon>
        <taxon>Fungi</taxon>
        <taxon>Dikarya</taxon>
        <taxon>Ascomycota</taxon>
        <taxon>Pezizomycotina</taxon>
        <taxon>Eurotiomycetes</taxon>
        <taxon>Eurotiomycetidae</taxon>
        <taxon>Eurotiales</taxon>
        <taxon>Aspergillaceae</taxon>
        <taxon>Aspergillus</taxon>
        <taxon>Aspergillus subgen. Circumdati</taxon>
    </lineage>
</organism>